<protein>
    <recommendedName>
        <fullName evidence="2">DUF7918 domain-containing protein</fullName>
    </recommendedName>
</protein>
<organism evidence="3 4">
    <name type="scientific">Coniochaeta ligniaria NRRL 30616</name>
    <dbReference type="NCBI Taxonomy" id="1408157"/>
    <lineage>
        <taxon>Eukaryota</taxon>
        <taxon>Fungi</taxon>
        <taxon>Dikarya</taxon>
        <taxon>Ascomycota</taxon>
        <taxon>Pezizomycotina</taxon>
        <taxon>Sordariomycetes</taxon>
        <taxon>Sordariomycetidae</taxon>
        <taxon>Coniochaetales</taxon>
        <taxon>Coniochaetaceae</taxon>
        <taxon>Coniochaeta</taxon>
    </lineage>
</organism>
<keyword evidence="4" id="KW-1185">Reference proteome</keyword>
<feature type="region of interest" description="Disordered" evidence="1">
    <location>
        <begin position="396"/>
        <end position="551"/>
    </location>
</feature>
<feature type="region of interest" description="Disordered" evidence="1">
    <location>
        <begin position="289"/>
        <end position="321"/>
    </location>
</feature>
<dbReference type="PANTHER" id="PTHR36223:SF5">
    <property type="entry name" value="BETA-LACTAMASE-TYPE TRANSPEPTIDASE FOLD DOMAIN CONTAINING PROTEIN"/>
    <property type="match status" value="1"/>
</dbReference>
<dbReference type="EMBL" id="KV875102">
    <property type="protein sequence ID" value="OIW25021.1"/>
    <property type="molecule type" value="Genomic_DNA"/>
</dbReference>
<evidence type="ECO:0000256" key="1">
    <source>
        <dbReference type="SAM" id="MobiDB-lite"/>
    </source>
</evidence>
<feature type="region of interest" description="Disordered" evidence="1">
    <location>
        <begin position="617"/>
        <end position="641"/>
    </location>
</feature>
<evidence type="ECO:0000313" key="3">
    <source>
        <dbReference type="EMBL" id="OIW25021.1"/>
    </source>
</evidence>
<dbReference type="Proteomes" id="UP000182658">
    <property type="component" value="Unassembled WGS sequence"/>
</dbReference>
<feature type="compositionally biased region" description="Basic residues" evidence="1">
    <location>
        <begin position="191"/>
        <end position="204"/>
    </location>
</feature>
<feature type="compositionally biased region" description="Basic and acidic residues" evidence="1">
    <location>
        <begin position="470"/>
        <end position="495"/>
    </location>
</feature>
<dbReference type="Pfam" id="PF25534">
    <property type="entry name" value="DUF7918"/>
    <property type="match status" value="1"/>
</dbReference>
<dbReference type="InterPro" id="IPR057678">
    <property type="entry name" value="DUF7918"/>
</dbReference>
<dbReference type="InParanoid" id="A0A1J7IC68"/>
<evidence type="ECO:0000313" key="4">
    <source>
        <dbReference type="Proteomes" id="UP000182658"/>
    </source>
</evidence>
<accession>A0A1J7IC68</accession>
<name>A0A1J7IC68_9PEZI</name>
<dbReference type="STRING" id="1408157.A0A1J7IC68"/>
<feature type="region of interest" description="Disordered" evidence="1">
    <location>
        <begin position="191"/>
        <end position="249"/>
    </location>
</feature>
<feature type="domain" description="DUF7918" evidence="2">
    <location>
        <begin position="248"/>
        <end position="362"/>
    </location>
</feature>
<dbReference type="AlphaFoldDB" id="A0A1J7IC68"/>
<evidence type="ECO:0000259" key="2">
    <source>
        <dbReference type="Pfam" id="PF25534"/>
    </source>
</evidence>
<sequence>MPCYKGIAVSIHANGSPLPEYGIQKQSRVSRINTYIPVPQPQLNPDSNKPEPAKFAVSITLLTPGLAIPYSTPKATEANPYPKPQHVGTLPTGTGERGKYHGVVNPYIPMTNNENETIAAYIYFDGRAKEEVATLLRPGEETWVNSRWVQVPLSEGGGLAEREFLFREVGLDRWLKGLDLAGDVTDEKLERRRQKFEKRRRRQKSVVAGGEASSAPEIKIEEGMEIEGEGSSHAAKTRDTLRYGDATSPVEAVFEDDTDSSSDDEPPETAGQIKVAMFRVIASGEIKKGEYSPQFDAHDDDDEEGGGAKSAENGGGIDADVEHTTSFAKPKSLDPKTISTQTVTGIDGPDKPYATFTFFYRGDRESLFLFSTLSDLYQPTNDVFSTGQLQKMGILPSSKAQPATPASIKRRSGQLDFSNLGPLKTSGTVGFSTFRDHNDEPRRKKKNRSKSNGSAVIDEDSDEDDDDDHEIMLGKMEDVDDKEDKSRLGPEDAKFSGELADGVKRIKLKRAHSADPESASIGSRKSPSAGPFAGETTPPDSGAAAGKAAVPPLSGASLFGKSWENDAAAAVVGSPMKKARPSIAGLDDVNGGASSSYPQLGDVLAKAEAAQAAQAGKVVQQEVKAPVEAPHAGGEMEEEEL</sequence>
<feature type="compositionally biased region" description="Acidic residues" evidence="1">
    <location>
        <begin position="254"/>
        <end position="267"/>
    </location>
</feature>
<proteinExistence type="predicted"/>
<feature type="compositionally biased region" description="Acidic residues" evidence="1">
    <location>
        <begin position="457"/>
        <end position="469"/>
    </location>
</feature>
<feature type="region of interest" description="Disordered" evidence="1">
    <location>
        <begin position="254"/>
        <end position="273"/>
    </location>
</feature>
<dbReference type="OrthoDB" id="5400327at2759"/>
<dbReference type="PANTHER" id="PTHR36223">
    <property type="entry name" value="BETA-LACTAMASE-TYPE TRANSPEPTIDASE FOLD DOMAIN CONTAINING PROTEIN"/>
    <property type="match status" value="1"/>
</dbReference>
<reference evidence="3 4" key="1">
    <citation type="submission" date="2016-10" db="EMBL/GenBank/DDBJ databases">
        <title>Draft genome sequence of Coniochaeta ligniaria NRRL30616, a lignocellulolytic fungus for bioabatement of inhibitors in plant biomass hydrolysates.</title>
        <authorList>
            <consortium name="DOE Joint Genome Institute"/>
            <person name="Jimenez D.J."/>
            <person name="Hector R.E."/>
            <person name="Riley R."/>
            <person name="Sun H."/>
            <person name="Grigoriev I.V."/>
            <person name="Van Elsas J.D."/>
            <person name="Nichols N.N."/>
        </authorList>
    </citation>
    <scope>NUCLEOTIDE SEQUENCE [LARGE SCALE GENOMIC DNA]</scope>
    <source>
        <strain evidence="3 4">NRRL 30616</strain>
    </source>
</reference>
<gene>
    <name evidence="3" type="ORF">CONLIGDRAFT_78598</name>
</gene>